<dbReference type="InParanoid" id="A0A0G4FRG3"/>
<dbReference type="AlphaFoldDB" id="A0A0G4FRG3"/>
<dbReference type="VEuPathDB" id="CryptoDB:Vbra_16008"/>
<evidence type="ECO:0000256" key="1">
    <source>
        <dbReference type="ARBA" id="ARBA00022737"/>
    </source>
</evidence>
<keyword evidence="1" id="KW-0677">Repeat</keyword>
<evidence type="ECO:0008006" key="4">
    <source>
        <dbReference type="Google" id="ProtNLM"/>
    </source>
</evidence>
<dbReference type="SUPFAM" id="SSF48371">
    <property type="entry name" value="ARM repeat"/>
    <property type="match status" value="1"/>
</dbReference>
<organism evidence="2 3">
    <name type="scientific">Vitrella brassicaformis (strain CCMP3155)</name>
    <dbReference type="NCBI Taxonomy" id="1169540"/>
    <lineage>
        <taxon>Eukaryota</taxon>
        <taxon>Sar</taxon>
        <taxon>Alveolata</taxon>
        <taxon>Colpodellida</taxon>
        <taxon>Vitrellaceae</taxon>
        <taxon>Vitrella</taxon>
    </lineage>
</organism>
<keyword evidence="3" id="KW-1185">Reference proteome</keyword>
<protein>
    <recommendedName>
        <fullName evidence="4">Armadillo repeat-containing domain-containing protein</fullName>
    </recommendedName>
</protein>
<dbReference type="EMBL" id="CDMY01000485">
    <property type="protein sequence ID" value="CEM16834.1"/>
    <property type="molecule type" value="Genomic_DNA"/>
</dbReference>
<dbReference type="OrthoDB" id="248923at2759"/>
<dbReference type="Proteomes" id="UP000041254">
    <property type="component" value="Unassembled WGS sequence"/>
</dbReference>
<name>A0A0G4FRG3_VITBC</name>
<gene>
    <name evidence="2" type="ORF">Vbra_16008</name>
</gene>
<dbReference type="PANTHER" id="PTHR22895">
    <property type="entry name" value="ARMADILLO REPEAT-CONTAINING PROTEIN 6"/>
    <property type="match status" value="1"/>
</dbReference>
<sequence length="444" mass="48459">MPSGGCLAEEPDRRSRAVGLLDGCPVYADGHGGYATVVDGELRSLPASAKDKIIVFADTHSNGTTLKRQEASSSTTMGHRSANVEQSHVRAACATASKLDEMDIDNIQLPNAIMANLRSLTGDLDRDFPIIESALKKIIEASTNGPKAEELGVCFPAIAEVARKYGVVSGRVVHLCLLAIAKMCFKSRANRRHVTRVSFRKDLSFMLELVGFHKHDPKVQQSLSKLLSIIGLEEDGVQSLDNKLALGHIMEAMRVHQNDKDVFGLGCHAIAAISANDSTLRAKLLKDDGLVRVLTGLRRFVEDGKVCNAVAQLLYCLCIRVDLGHHKIIENEGIELLISAMEEHPTHTGLIKFVALVLSHLAFMSPKCNQSTQEILTKRAGVEKTLDGALATITTEHQANRDPVEEVGWDEAEKAARRLKDLCVEARSRDAEGQRVAFEDCSEE</sequence>
<dbReference type="InterPro" id="IPR016024">
    <property type="entry name" value="ARM-type_fold"/>
</dbReference>
<dbReference type="PANTHER" id="PTHR22895:SF0">
    <property type="entry name" value="ARMADILLO REPEAT-CONTAINING PROTEIN 6"/>
    <property type="match status" value="1"/>
</dbReference>
<evidence type="ECO:0000313" key="3">
    <source>
        <dbReference type="Proteomes" id="UP000041254"/>
    </source>
</evidence>
<dbReference type="InterPro" id="IPR011989">
    <property type="entry name" value="ARM-like"/>
</dbReference>
<proteinExistence type="predicted"/>
<dbReference type="Gene3D" id="1.25.10.10">
    <property type="entry name" value="Leucine-rich Repeat Variant"/>
    <property type="match status" value="1"/>
</dbReference>
<reference evidence="2 3" key="1">
    <citation type="submission" date="2014-11" db="EMBL/GenBank/DDBJ databases">
        <authorList>
            <person name="Zhu J."/>
            <person name="Qi W."/>
            <person name="Song R."/>
        </authorList>
    </citation>
    <scope>NUCLEOTIDE SEQUENCE [LARGE SCALE GENOMIC DNA]</scope>
</reference>
<accession>A0A0G4FRG3</accession>
<evidence type="ECO:0000313" key="2">
    <source>
        <dbReference type="EMBL" id="CEM16834.1"/>
    </source>
</evidence>